<evidence type="ECO:0000313" key="5">
    <source>
        <dbReference type="EMBL" id="QEX16971.1"/>
    </source>
</evidence>
<evidence type="ECO:0000256" key="3">
    <source>
        <dbReference type="ARBA" id="ARBA00023239"/>
    </source>
</evidence>
<accession>A0A5J6MII1</accession>
<dbReference type="GO" id="GO:0046872">
    <property type="term" value="F:metal ion binding"/>
    <property type="evidence" value="ECO:0007669"/>
    <property type="project" value="UniProtKB-KW"/>
</dbReference>
<dbReference type="Proteomes" id="UP000326202">
    <property type="component" value="Chromosome"/>
</dbReference>
<name>A0A5J6MII1_9PROT</name>
<keyword evidence="6" id="KW-1185">Reference proteome</keyword>
<dbReference type="PANTHER" id="PTHR30502:SF0">
    <property type="entry name" value="PHOSPHOENOLPYRUVATE CARBOXYLASE FAMILY PROTEIN"/>
    <property type="match status" value="1"/>
</dbReference>
<feature type="domain" description="HpcH/HpaI aldolase/citrate lyase" evidence="4">
    <location>
        <begin position="20"/>
        <end position="240"/>
    </location>
</feature>
<dbReference type="AlphaFoldDB" id="A0A5J6MII1"/>
<dbReference type="Pfam" id="PF03328">
    <property type="entry name" value="HpcH_HpaI"/>
    <property type="match status" value="1"/>
</dbReference>
<dbReference type="SUPFAM" id="SSF51621">
    <property type="entry name" value="Phosphoenolpyruvate/pyruvate domain"/>
    <property type="match status" value="1"/>
</dbReference>
<dbReference type="OrthoDB" id="9802624at2"/>
<dbReference type="KEGG" id="htq:FRZ44_22670"/>
<comment type="similarity">
    <text evidence="1">Belongs to the HpcH/HpaI aldolase family.</text>
</comment>
<reference evidence="5 6" key="1">
    <citation type="submission" date="2019-08" db="EMBL/GenBank/DDBJ databases">
        <title>Hyperibacter terrae gen. nov., sp. nov. and Hyperibacter viscosus sp. nov., two new members in the family Rhodospirillaceae isolated from the rhizosphere of Hypericum perforatum.</title>
        <authorList>
            <person name="Noviana Z."/>
        </authorList>
    </citation>
    <scope>NUCLEOTIDE SEQUENCE [LARGE SCALE GENOMIC DNA]</scope>
    <source>
        <strain evidence="5 6">R5913</strain>
    </source>
</reference>
<dbReference type="GO" id="GO:0005737">
    <property type="term" value="C:cytoplasm"/>
    <property type="evidence" value="ECO:0007669"/>
    <property type="project" value="TreeGrafter"/>
</dbReference>
<evidence type="ECO:0000256" key="2">
    <source>
        <dbReference type="ARBA" id="ARBA00022723"/>
    </source>
</evidence>
<proteinExistence type="inferred from homology"/>
<dbReference type="PANTHER" id="PTHR30502">
    <property type="entry name" value="2-KETO-3-DEOXY-L-RHAMNONATE ALDOLASE"/>
    <property type="match status" value="1"/>
</dbReference>
<gene>
    <name evidence="5" type="primary">hpcH</name>
    <name evidence="5" type="ORF">FRZ44_22670</name>
</gene>
<dbReference type="InterPro" id="IPR015813">
    <property type="entry name" value="Pyrv/PenolPyrv_kinase-like_dom"/>
</dbReference>
<dbReference type="EMBL" id="CP042906">
    <property type="protein sequence ID" value="QEX16971.1"/>
    <property type="molecule type" value="Genomic_DNA"/>
</dbReference>
<dbReference type="InterPro" id="IPR040442">
    <property type="entry name" value="Pyrv_kinase-like_dom_sf"/>
</dbReference>
<dbReference type="InterPro" id="IPR050251">
    <property type="entry name" value="HpcH-HpaI_aldolase"/>
</dbReference>
<dbReference type="Gene3D" id="3.20.20.60">
    <property type="entry name" value="Phosphoenolpyruvate-binding domains"/>
    <property type="match status" value="1"/>
</dbReference>
<dbReference type="InterPro" id="IPR005000">
    <property type="entry name" value="Aldolase/citrate-lyase_domain"/>
</dbReference>
<dbReference type="RefSeq" id="WP_151177264.1">
    <property type="nucleotide sequence ID" value="NZ_CP042906.1"/>
</dbReference>
<evidence type="ECO:0000313" key="6">
    <source>
        <dbReference type="Proteomes" id="UP000326202"/>
    </source>
</evidence>
<organism evidence="5 6">
    <name type="scientific">Hypericibacter terrae</name>
    <dbReference type="NCBI Taxonomy" id="2602015"/>
    <lineage>
        <taxon>Bacteria</taxon>
        <taxon>Pseudomonadati</taxon>
        <taxon>Pseudomonadota</taxon>
        <taxon>Alphaproteobacteria</taxon>
        <taxon>Rhodospirillales</taxon>
        <taxon>Dongiaceae</taxon>
        <taxon>Hypericibacter</taxon>
    </lineage>
</organism>
<protein>
    <submittedName>
        <fullName evidence="5">2,4-dihydroxyhept-2-ene-1,7-dioic acid aldolase</fullName>
    </submittedName>
</protein>
<keyword evidence="2" id="KW-0479">Metal-binding</keyword>
<keyword evidence="3" id="KW-0456">Lyase</keyword>
<dbReference type="GO" id="GO:0016832">
    <property type="term" value="F:aldehyde-lyase activity"/>
    <property type="evidence" value="ECO:0007669"/>
    <property type="project" value="TreeGrafter"/>
</dbReference>
<evidence type="ECO:0000256" key="1">
    <source>
        <dbReference type="ARBA" id="ARBA00005568"/>
    </source>
</evidence>
<sequence>MNKESNLVSRIRAGETVIGSWFTVPHPMVAETLAQGGFDFLLLDGEHAPVPPDAVSNLLPSTELHGCPVIYRPRTNSVDLIRGALDAGVTGVMVPMIENAAQAKAALDATKYPPLGRRGIGPWRASNYYDNYLDYVATANERTCVVLQIESKAAVDAIDAIAALPGVDVLYVGPADMAGSMGLKPGERHAELTAAIRRVAEAAKKHGKAMGIDVTSLDFFAAYQEMGFTYFTYGIDTSYLMDGARAASQALRAHLKPKR</sequence>
<evidence type="ECO:0000259" key="4">
    <source>
        <dbReference type="Pfam" id="PF03328"/>
    </source>
</evidence>